<comment type="subcellular location">
    <subcellularLocation>
        <location evidence="1 10">Cell outer membrane</location>
        <topology evidence="1 10">Multi-pass membrane protein</topology>
    </subcellularLocation>
</comment>
<sequence length="999" mass="108390">MSKSYYLKLLAMVCVYLVSTQMTLAQFTVTGTVTDASTGETLVGVTVFNPATNTGASTDIDGNYSLELPEGEATLRFSSIGYVTRNIEVSGMDGEDVTLDVEMLPDVANLEELVVTGLASTVKRSNLANAITTVDAADLVERTQPQTLDGAFKGKIPGVSIRSQSGAPGGGINVQMRGISTLGAGSSQPLYIIDGVYVNNDAISNSRYLTTGANSTAEDNSSNRLADINPEDIESVEVLKGPSAAAIYGQRANAGVVIINTKRGTAGGTSVSFSQDVGFNSALNLLGVPSWSEEKIDIRWSGDRAELEKERYRQAVANGNIYDYEEELYGNIGLINQTNIGISGGNRTTTFYLSGTVRSEDGIIENTGFDRNSVRLNIDHSISEKIRVASRSSYTHSDNQRGFTGNQNGSGGSIGYALAYTPTYAQLFPDAQGNYPDNPYFADNMLSIVNNAVNEQTVQRYIQGLSVNADLLSTDNSLLSLSVDGGIDYLTFESMVWMPTYLQHQVSSANPGDVVHTLEDNFQYNIQTVLSFATTVNAGGNMLDLNTQFGFARFDQLQNRNVVRGQGLVAGQTTIPNATIQSVITQNTVDVYDLSWFGQQEINWEDKLIATVGGRLDRSSLNADQGEYYFYPKASLAINLMNFDFIETDILNQLKPRIAYGETGGLANFGATFRSLTGGNIGGFLATYASNRSIDPNLKPESAQELEFGVDLAAFDNRVSLEATYYNKVVDDLILDEQVPTSSGISVIATNAATLENKGIELTLNLNPVRKSNFLWNSTVLFWNNDSEITDLSIDGFTTGGFGTSLGNYLIQEGYSPSTIVGIPAIEGDQLYTKYGNAQPDFEMSFSNEFNIYKNWDFSFLWHWKKGGDNVNLSMYLWDVGGTSPDWNKGIESGTPKGRERLTNPNGPADSYVQDASYLKLREVGLYYTVPATALSGLFGNAVEGIKLGASANNVLLFSDYPSYDPETSVFGTQAINSSVEVTPYPTSRQVLFHVNIDF</sequence>
<dbReference type="PANTHER" id="PTHR30069:SF29">
    <property type="entry name" value="HEMOGLOBIN AND HEMOGLOBIN-HAPTOGLOBIN-BINDING PROTEIN 1-RELATED"/>
    <property type="match status" value="1"/>
</dbReference>
<dbReference type="Gene3D" id="2.40.170.20">
    <property type="entry name" value="TonB-dependent receptor, beta-barrel domain"/>
    <property type="match status" value="1"/>
</dbReference>
<dbReference type="Pfam" id="PF00593">
    <property type="entry name" value="TonB_dep_Rec_b-barrel"/>
    <property type="match status" value="1"/>
</dbReference>
<dbReference type="Pfam" id="PF07715">
    <property type="entry name" value="Plug"/>
    <property type="match status" value="1"/>
</dbReference>
<evidence type="ECO:0000256" key="12">
    <source>
        <dbReference type="SAM" id="SignalP"/>
    </source>
</evidence>
<dbReference type="PROSITE" id="PS52016">
    <property type="entry name" value="TONB_DEPENDENT_REC_3"/>
    <property type="match status" value="1"/>
</dbReference>
<evidence type="ECO:0000256" key="2">
    <source>
        <dbReference type="ARBA" id="ARBA00022448"/>
    </source>
</evidence>
<evidence type="ECO:0000256" key="8">
    <source>
        <dbReference type="ARBA" id="ARBA00023170"/>
    </source>
</evidence>
<comment type="similarity">
    <text evidence="10 11">Belongs to the TonB-dependent receptor family.</text>
</comment>
<dbReference type="PANTHER" id="PTHR30069">
    <property type="entry name" value="TONB-DEPENDENT OUTER MEMBRANE RECEPTOR"/>
    <property type="match status" value="1"/>
</dbReference>
<accession>A0A521EIU3</accession>
<dbReference type="NCBIfam" id="TIGR04057">
    <property type="entry name" value="SusC_RagA_signa"/>
    <property type="match status" value="1"/>
</dbReference>
<dbReference type="GO" id="GO:0015344">
    <property type="term" value="F:siderophore uptake transmembrane transporter activity"/>
    <property type="evidence" value="ECO:0007669"/>
    <property type="project" value="TreeGrafter"/>
</dbReference>
<dbReference type="GO" id="GO:0009279">
    <property type="term" value="C:cell outer membrane"/>
    <property type="evidence" value="ECO:0007669"/>
    <property type="project" value="UniProtKB-SubCell"/>
</dbReference>
<dbReference type="InterPro" id="IPR039426">
    <property type="entry name" value="TonB-dep_rcpt-like"/>
</dbReference>
<name>A0A521EIU3_9BACT</name>
<keyword evidence="8" id="KW-0675">Receptor</keyword>
<evidence type="ECO:0000256" key="7">
    <source>
        <dbReference type="ARBA" id="ARBA00023136"/>
    </source>
</evidence>
<dbReference type="Gene3D" id="2.60.40.1120">
    <property type="entry name" value="Carboxypeptidase-like, regulatory domain"/>
    <property type="match status" value="1"/>
</dbReference>
<proteinExistence type="inferred from homology"/>
<dbReference type="OrthoDB" id="9768177at2"/>
<dbReference type="InterPro" id="IPR000531">
    <property type="entry name" value="Beta-barrel_TonB"/>
</dbReference>
<dbReference type="InterPro" id="IPR008969">
    <property type="entry name" value="CarboxyPept-like_regulatory"/>
</dbReference>
<evidence type="ECO:0000313" key="15">
    <source>
        <dbReference type="EMBL" id="SMO83070.1"/>
    </source>
</evidence>
<dbReference type="NCBIfam" id="TIGR04056">
    <property type="entry name" value="OMP_RagA_SusC"/>
    <property type="match status" value="1"/>
</dbReference>
<evidence type="ECO:0000259" key="14">
    <source>
        <dbReference type="Pfam" id="PF07715"/>
    </source>
</evidence>
<evidence type="ECO:0000256" key="6">
    <source>
        <dbReference type="ARBA" id="ARBA00023077"/>
    </source>
</evidence>
<gene>
    <name evidence="15" type="ORF">SAMN06265219_11232</name>
</gene>
<feature type="domain" description="TonB-dependent receptor-like beta-barrel" evidence="13">
    <location>
        <begin position="397"/>
        <end position="954"/>
    </location>
</feature>
<dbReference type="GO" id="GO:0044718">
    <property type="term" value="P:siderophore transmembrane transport"/>
    <property type="evidence" value="ECO:0007669"/>
    <property type="project" value="TreeGrafter"/>
</dbReference>
<keyword evidence="2 10" id="KW-0813">Transport</keyword>
<dbReference type="InterPro" id="IPR012910">
    <property type="entry name" value="Plug_dom"/>
</dbReference>
<reference evidence="15 16" key="1">
    <citation type="submission" date="2017-05" db="EMBL/GenBank/DDBJ databases">
        <authorList>
            <person name="Varghese N."/>
            <person name="Submissions S."/>
        </authorList>
    </citation>
    <scope>NUCLEOTIDE SEQUENCE [LARGE SCALE GENOMIC DNA]</scope>
    <source>
        <strain evidence="15 16">DSM 21985</strain>
    </source>
</reference>
<dbReference type="Proteomes" id="UP000317557">
    <property type="component" value="Unassembled WGS sequence"/>
</dbReference>
<evidence type="ECO:0000259" key="13">
    <source>
        <dbReference type="Pfam" id="PF00593"/>
    </source>
</evidence>
<dbReference type="InterPro" id="IPR023997">
    <property type="entry name" value="TonB-dep_OMP_SusC/RagA_CS"/>
</dbReference>
<evidence type="ECO:0000256" key="9">
    <source>
        <dbReference type="ARBA" id="ARBA00023237"/>
    </source>
</evidence>
<feature type="chain" id="PRO_5022169673" evidence="12">
    <location>
        <begin position="26"/>
        <end position="999"/>
    </location>
</feature>
<evidence type="ECO:0000256" key="10">
    <source>
        <dbReference type="PROSITE-ProRule" id="PRU01360"/>
    </source>
</evidence>
<dbReference type="Gene3D" id="2.170.130.10">
    <property type="entry name" value="TonB-dependent receptor, plug domain"/>
    <property type="match status" value="1"/>
</dbReference>
<keyword evidence="7 10" id="KW-0472">Membrane</keyword>
<keyword evidence="5 12" id="KW-0732">Signal</keyword>
<dbReference type="SUPFAM" id="SSF49464">
    <property type="entry name" value="Carboxypeptidase regulatory domain-like"/>
    <property type="match status" value="1"/>
</dbReference>
<dbReference type="InterPro" id="IPR037066">
    <property type="entry name" value="Plug_dom_sf"/>
</dbReference>
<dbReference type="SUPFAM" id="SSF56935">
    <property type="entry name" value="Porins"/>
    <property type="match status" value="1"/>
</dbReference>
<evidence type="ECO:0000256" key="11">
    <source>
        <dbReference type="RuleBase" id="RU003357"/>
    </source>
</evidence>
<evidence type="ECO:0000256" key="4">
    <source>
        <dbReference type="ARBA" id="ARBA00022692"/>
    </source>
</evidence>
<dbReference type="Pfam" id="PF13715">
    <property type="entry name" value="CarbopepD_reg_2"/>
    <property type="match status" value="1"/>
</dbReference>
<evidence type="ECO:0000313" key="16">
    <source>
        <dbReference type="Proteomes" id="UP000317557"/>
    </source>
</evidence>
<keyword evidence="6 11" id="KW-0798">TonB box</keyword>
<feature type="signal peptide" evidence="12">
    <location>
        <begin position="1"/>
        <end position="25"/>
    </location>
</feature>
<evidence type="ECO:0000256" key="3">
    <source>
        <dbReference type="ARBA" id="ARBA00022452"/>
    </source>
</evidence>
<dbReference type="InterPro" id="IPR023996">
    <property type="entry name" value="TonB-dep_OMP_SusC/RagA"/>
</dbReference>
<protein>
    <submittedName>
        <fullName evidence="15">TonB-linked outer membrane protein, SusC/RagA family</fullName>
    </submittedName>
</protein>
<keyword evidence="3 10" id="KW-1134">Transmembrane beta strand</keyword>
<dbReference type="AlphaFoldDB" id="A0A521EIU3"/>
<evidence type="ECO:0000256" key="1">
    <source>
        <dbReference type="ARBA" id="ARBA00004571"/>
    </source>
</evidence>
<evidence type="ECO:0000256" key="5">
    <source>
        <dbReference type="ARBA" id="ARBA00022729"/>
    </source>
</evidence>
<dbReference type="EMBL" id="FXTP01000012">
    <property type="protein sequence ID" value="SMO83070.1"/>
    <property type="molecule type" value="Genomic_DNA"/>
</dbReference>
<keyword evidence="9 10" id="KW-0998">Cell outer membrane</keyword>
<dbReference type="InterPro" id="IPR036942">
    <property type="entry name" value="Beta-barrel_TonB_sf"/>
</dbReference>
<keyword evidence="16" id="KW-1185">Reference proteome</keyword>
<keyword evidence="4 10" id="KW-0812">Transmembrane</keyword>
<organism evidence="15 16">
    <name type="scientific">Gracilimonas mengyeensis</name>
    <dbReference type="NCBI Taxonomy" id="1302730"/>
    <lineage>
        <taxon>Bacteria</taxon>
        <taxon>Pseudomonadati</taxon>
        <taxon>Balneolota</taxon>
        <taxon>Balneolia</taxon>
        <taxon>Balneolales</taxon>
        <taxon>Balneolaceae</taxon>
        <taxon>Gracilimonas</taxon>
    </lineage>
</organism>
<feature type="domain" description="TonB-dependent receptor plug" evidence="14">
    <location>
        <begin position="125"/>
        <end position="256"/>
    </location>
</feature>
<dbReference type="RefSeq" id="WP_142455184.1">
    <property type="nucleotide sequence ID" value="NZ_FXTP01000012.1"/>
</dbReference>